<accession>A0A0F5J8L7</accession>
<dbReference type="Gene3D" id="2.60.40.1760">
    <property type="entry name" value="glycosyl hydrolase (family 31)"/>
    <property type="match status" value="1"/>
</dbReference>
<evidence type="ECO:0000313" key="8">
    <source>
        <dbReference type="EMBL" id="KKB53757.1"/>
    </source>
</evidence>
<sequence>MRSKYVYNNTMRRLTLLLASIGLVMTAYSQPNVTPKEWDNNEYAGIWKLSVGTPEKINLLSELDITPKKEALQQMAEGRLPISPADVKTEVRDGKTYISFPLEKGEKIFGLGLNFKTVEQRGRIMRLHMDHYTGSDNGRTHAPVPFFVSSRGYGVLINSARYIDLWVGTAVRKGPNAPEEQDRNTDPTWPAQPYSDNIEVLVPAQGVELVFFAGPTMQDVVRRYNLYNGGGALPPRWGLGFWHRTPTLFTDNDVKKEVDEFEKRGFPLSVIGLEPGWHSKAYPCTYEWDKTRFPDAPGFAKEMLDRNIRLNLWMNPYVSKHSEVYNKIKPYTGSHTVWLGEVPDYSMPEACKIMTDHFRKHQVDLGISGYKMDENDGYDSWLWPDVATFPSGIPAEQLRNLYGSLMQQATVKMYREKNLRTYGQVRAGNAGTNAYPYVLYNDYYDHRGFITALINSSFIGVLWTPEVRSSKTSEEWLRRMQTVCFSPIAQLNAWADGTKPWTFADVEDDIREIALLRIQLIPYLYTAFADYAFYGTPPVRAMNLEEGYSVEAQTEEGKLDATENPYAMAVRREVKDQFMVGENILVAPLFAGEKERKVVLPQGKWYDFYTGKFAGEGEVITVIPADRHIPVYVKDGGIIPLWPAMSKFGDRKYPLEVRHYGNKPGTYSLYDDDGSSYNYEKGEFTRIDLTVTVDKKGKKKGKAVQPKGKKIWSFSEYNFKFMTE</sequence>
<feature type="domain" description="Glycoside hydrolase family 31 TIM barrel" evidence="4">
    <location>
        <begin position="232"/>
        <end position="527"/>
    </location>
</feature>
<keyword evidence="3" id="KW-0732">Signal</keyword>
<dbReference type="SUPFAM" id="SSF51445">
    <property type="entry name" value="(Trans)glycosidases"/>
    <property type="match status" value="1"/>
</dbReference>
<dbReference type="GO" id="GO:0030246">
    <property type="term" value="F:carbohydrate binding"/>
    <property type="evidence" value="ECO:0007669"/>
    <property type="project" value="InterPro"/>
</dbReference>
<dbReference type="InterPro" id="IPR048395">
    <property type="entry name" value="Glyco_hydro_31_C"/>
</dbReference>
<dbReference type="STRING" id="927665.HMPREF1535_03305"/>
<dbReference type="SUPFAM" id="SSF74650">
    <property type="entry name" value="Galactose mutarotase-like"/>
    <property type="match status" value="1"/>
</dbReference>
<evidence type="ECO:0000256" key="2">
    <source>
        <dbReference type="RuleBase" id="RU361185"/>
    </source>
</evidence>
<evidence type="ECO:0000259" key="4">
    <source>
        <dbReference type="Pfam" id="PF01055"/>
    </source>
</evidence>
<dbReference type="Gene3D" id="2.60.40.1180">
    <property type="entry name" value="Golgi alpha-mannosidase II"/>
    <property type="match status" value="2"/>
</dbReference>
<dbReference type="SUPFAM" id="SSF51011">
    <property type="entry name" value="Glycosyl hydrolase domain"/>
    <property type="match status" value="1"/>
</dbReference>
<dbReference type="InterPro" id="IPR000322">
    <property type="entry name" value="Glyco_hydro_31_TIM"/>
</dbReference>
<keyword evidence="2" id="KW-0378">Hydrolase</keyword>
<organism evidence="8 9">
    <name type="scientific">Parabacteroides goldsteinii DSM 19448 = WAL 12034</name>
    <dbReference type="NCBI Taxonomy" id="927665"/>
    <lineage>
        <taxon>Bacteria</taxon>
        <taxon>Pseudomonadati</taxon>
        <taxon>Bacteroidota</taxon>
        <taxon>Bacteroidia</taxon>
        <taxon>Bacteroidales</taxon>
        <taxon>Tannerellaceae</taxon>
        <taxon>Parabacteroides</taxon>
    </lineage>
</organism>
<name>A0A0F5J8L7_9BACT</name>
<dbReference type="InterPro" id="IPR013780">
    <property type="entry name" value="Glyco_hydro_b"/>
</dbReference>
<dbReference type="EMBL" id="AQHV01000014">
    <property type="protein sequence ID" value="KKB53757.1"/>
    <property type="molecule type" value="Genomic_DNA"/>
</dbReference>
<evidence type="ECO:0000256" key="3">
    <source>
        <dbReference type="SAM" id="SignalP"/>
    </source>
</evidence>
<comment type="similarity">
    <text evidence="1 2">Belongs to the glycosyl hydrolase 31 family.</text>
</comment>
<dbReference type="Pfam" id="PF01055">
    <property type="entry name" value="Glyco_hydro_31_2nd"/>
    <property type="match status" value="1"/>
</dbReference>
<dbReference type="AlphaFoldDB" id="A0A0F5J8L7"/>
<dbReference type="InterPro" id="IPR017853">
    <property type="entry name" value="GH"/>
</dbReference>
<dbReference type="PATRIC" id="fig|927665.4.peg.3397"/>
<dbReference type="GO" id="GO:0005975">
    <property type="term" value="P:carbohydrate metabolic process"/>
    <property type="evidence" value="ECO:0007669"/>
    <property type="project" value="InterPro"/>
</dbReference>
<dbReference type="InterPro" id="IPR025887">
    <property type="entry name" value="Glyco_hydro_31_N_dom"/>
</dbReference>
<dbReference type="InterPro" id="IPR033403">
    <property type="entry name" value="DUF5110"/>
</dbReference>
<evidence type="ECO:0000256" key="1">
    <source>
        <dbReference type="ARBA" id="ARBA00007806"/>
    </source>
</evidence>
<comment type="caution">
    <text evidence="8">The sequence shown here is derived from an EMBL/GenBank/DDBJ whole genome shotgun (WGS) entry which is preliminary data.</text>
</comment>
<dbReference type="PANTHER" id="PTHR43863">
    <property type="entry name" value="HYDROLASE, PUTATIVE (AFU_ORTHOLOGUE AFUA_1G03140)-RELATED"/>
    <property type="match status" value="1"/>
</dbReference>
<dbReference type="Gene3D" id="3.20.20.80">
    <property type="entry name" value="Glycosidases"/>
    <property type="match status" value="1"/>
</dbReference>
<dbReference type="Pfam" id="PF21365">
    <property type="entry name" value="Glyco_hydro_31_3rd"/>
    <property type="match status" value="1"/>
</dbReference>
<dbReference type="CDD" id="cd14752">
    <property type="entry name" value="GH31_N"/>
    <property type="match status" value="1"/>
</dbReference>
<dbReference type="InterPro" id="IPR011013">
    <property type="entry name" value="Gal_mutarotase_sf_dom"/>
</dbReference>
<dbReference type="Pfam" id="PF17137">
    <property type="entry name" value="DUF5110"/>
    <property type="match status" value="1"/>
</dbReference>
<feature type="signal peptide" evidence="3">
    <location>
        <begin position="1"/>
        <end position="29"/>
    </location>
</feature>
<proteinExistence type="inferred from homology"/>
<feature type="domain" description="Glycoside hydrolase family 31 N-terminal" evidence="5">
    <location>
        <begin position="82"/>
        <end position="161"/>
    </location>
</feature>
<feature type="chain" id="PRO_5002489380" evidence="3">
    <location>
        <begin position="30"/>
        <end position="724"/>
    </location>
</feature>
<dbReference type="GO" id="GO:0004553">
    <property type="term" value="F:hydrolase activity, hydrolyzing O-glycosyl compounds"/>
    <property type="evidence" value="ECO:0007669"/>
    <property type="project" value="InterPro"/>
</dbReference>
<dbReference type="Pfam" id="PF13802">
    <property type="entry name" value="Gal_mutarotas_2"/>
    <property type="match status" value="1"/>
</dbReference>
<evidence type="ECO:0000259" key="6">
    <source>
        <dbReference type="Pfam" id="PF17137"/>
    </source>
</evidence>
<gene>
    <name evidence="8" type="ORF">HMPREF1535_03305</name>
</gene>
<feature type="domain" description="Glycosyl hydrolase family 31 C-terminal" evidence="7">
    <location>
        <begin position="573"/>
        <end position="639"/>
    </location>
</feature>
<evidence type="ECO:0000259" key="5">
    <source>
        <dbReference type="Pfam" id="PF13802"/>
    </source>
</evidence>
<feature type="domain" description="DUF5110" evidence="6">
    <location>
        <begin position="654"/>
        <end position="697"/>
    </location>
</feature>
<dbReference type="HOGENOM" id="CLU_397855_0_0_10"/>
<keyword evidence="2" id="KW-0326">Glycosidase</keyword>
<protein>
    <submittedName>
        <fullName evidence="8">Uncharacterized protein</fullName>
    </submittedName>
</protein>
<evidence type="ECO:0000259" key="7">
    <source>
        <dbReference type="Pfam" id="PF21365"/>
    </source>
</evidence>
<dbReference type="Proteomes" id="UP000033047">
    <property type="component" value="Unassembled WGS sequence"/>
</dbReference>
<evidence type="ECO:0000313" key="9">
    <source>
        <dbReference type="Proteomes" id="UP000033047"/>
    </source>
</evidence>
<dbReference type="InterPro" id="IPR051816">
    <property type="entry name" value="Glycosyl_Hydrolase_31"/>
</dbReference>
<dbReference type="CDD" id="cd06592">
    <property type="entry name" value="GH31_NET37"/>
    <property type="match status" value="1"/>
</dbReference>
<dbReference type="PANTHER" id="PTHR43863:SF2">
    <property type="entry name" value="MALTASE-GLUCOAMYLASE"/>
    <property type="match status" value="1"/>
</dbReference>
<reference evidence="8 9" key="1">
    <citation type="submission" date="2013-04" db="EMBL/GenBank/DDBJ databases">
        <title>The Genome Sequence of Parabacteroides goldsteinii DSM 19448.</title>
        <authorList>
            <consortium name="The Broad Institute Genomics Platform"/>
            <person name="Earl A."/>
            <person name="Ward D."/>
            <person name="Feldgarden M."/>
            <person name="Gevers D."/>
            <person name="Martens E."/>
            <person name="Sakamoto M."/>
            <person name="Benno Y."/>
            <person name="Song Y."/>
            <person name="Liu C."/>
            <person name="Lee J."/>
            <person name="Bolanos M."/>
            <person name="Vaisanen M.L."/>
            <person name="Finegold S.M."/>
            <person name="Walker B."/>
            <person name="Young S."/>
            <person name="Zeng Q."/>
            <person name="Gargeya S."/>
            <person name="Fitzgerald M."/>
            <person name="Haas B."/>
            <person name="Abouelleil A."/>
            <person name="Allen A.W."/>
            <person name="Alvarado L."/>
            <person name="Arachchi H.M."/>
            <person name="Berlin A.M."/>
            <person name="Chapman S.B."/>
            <person name="Gainer-Dewar J."/>
            <person name="Goldberg J."/>
            <person name="Griggs A."/>
            <person name="Gujja S."/>
            <person name="Hansen M."/>
            <person name="Howarth C."/>
            <person name="Imamovic A."/>
            <person name="Ireland A."/>
            <person name="Larimer J."/>
            <person name="McCowan C."/>
            <person name="Murphy C."/>
            <person name="Pearson M."/>
            <person name="Poon T.W."/>
            <person name="Priest M."/>
            <person name="Roberts A."/>
            <person name="Saif S."/>
            <person name="Shea T."/>
            <person name="Sisk P."/>
            <person name="Sykes S."/>
            <person name="Wortman J."/>
            <person name="Nusbaum C."/>
            <person name="Birren B."/>
        </authorList>
    </citation>
    <scope>NUCLEOTIDE SEQUENCE [LARGE SCALE GENOMIC DNA]</scope>
    <source>
        <strain evidence="8 9">DSM 19448</strain>
    </source>
</reference>